<evidence type="ECO:0000256" key="3">
    <source>
        <dbReference type="ARBA" id="ARBA00023204"/>
    </source>
</evidence>
<name>A0ABU3NX55_9FIRM</name>
<dbReference type="InterPro" id="IPR042121">
    <property type="entry name" value="MutL_C_regsub"/>
</dbReference>
<dbReference type="PANTHER" id="PTHR10073:SF12">
    <property type="entry name" value="DNA MISMATCH REPAIR PROTEIN MLH1"/>
    <property type="match status" value="1"/>
</dbReference>
<dbReference type="InterPro" id="IPR037198">
    <property type="entry name" value="MutL_C_sf"/>
</dbReference>
<dbReference type="Proteomes" id="UP001254848">
    <property type="component" value="Unassembled WGS sequence"/>
</dbReference>
<evidence type="ECO:0000256" key="1">
    <source>
        <dbReference type="ARBA" id="ARBA00006082"/>
    </source>
</evidence>
<evidence type="ECO:0000256" key="2">
    <source>
        <dbReference type="ARBA" id="ARBA00022763"/>
    </source>
</evidence>
<dbReference type="InterPro" id="IPR014721">
    <property type="entry name" value="Ribsml_uS5_D2-typ_fold_subgr"/>
</dbReference>
<dbReference type="Gene3D" id="3.30.565.10">
    <property type="entry name" value="Histidine kinase-like ATPase, C-terminal domain"/>
    <property type="match status" value="1"/>
</dbReference>
<dbReference type="SUPFAM" id="SSF118116">
    <property type="entry name" value="DNA mismatch repair protein MutL"/>
    <property type="match status" value="1"/>
</dbReference>
<protein>
    <recommendedName>
        <fullName evidence="4">DNA mismatch repair protein MutL</fullName>
    </recommendedName>
</protein>
<organism evidence="8 9">
    <name type="scientific">Anaeroselena agilis</name>
    <dbReference type="NCBI Taxonomy" id="3063788"/>
    <lineage>
        <taxon>Bacteria</taxon>
        <taxon>Bacillati</taxon>
        <taxon>Bacillota</taxon>
        <taxon>Negativicutes</taxon>
        <taxon>Acetonemataceae</taxon>
        <taxon>Anaeroselena</taxon>
    </lineage>
</organism>
<feature type="domain" description="MutL C-terminal dimerisation" evidence="6">
    <location>
        <begin position="421"/>
        <end position="562"/>
    </location>
</feature>
<proteinExistence type="inferred from homology"/>
<evidence type="ECO:0000259" key="7">
    <source>
        <dbReference type="SMART" id="SM01340"/>
    </source>
</evidence>
<keyword evidence="8" id="KW-0255">Endonuclease</keyword>
<evidence type="ECO:0000313" key="8">
    <source>
        <dbReference type="EMBL" id="MDT8901395.1"/>
    </source>
</evidence>
<dbReference type="InterPro" id="IPR014762">
    <property type="entry name" value="DNA_mismatch_repair_CS"/>
</dbReference>
<gene>
    <name evidence="4 8" type="primary">mutL</name>
    <name evidence="8" type="ORF">Q4T40_09105</name>
</gene>
<dbReference type="Gene3D" id="3.30.1540.20">
    <property type="entry name" value="MutL, C-terminal domain, dimerisation subdomain"/>
    <property type="match status" value="1"/>
</dbReference>
<dbReference type="InterPro" id="IPR020667">
    <property type="entry name" value="DNA_mismatch_repair_MutL"/>
</dbReference>
<evidence type="ECO:0000259" key="6">
    <source>
        <dbReference type="SMART" id="SM00853"/>
    </source>
</evidence>
<dbReference type="InterPro" id="IPR013507">
    <property type="entry name" value="DNA_mismatch_S5_2-like"/>
</dbReference>
<keyword evidence="3 4" id="KW-0234">DNA repair</keyword>
<evidence type="ECO:0000313" key="9">
    <source>
        <dbReference type="Proteomes" id="UP001254848"/>
    </source>
</evidence>
<dbReference type="SUPFAM" id="SSF54211">
    <property type="entry name" value="Ribosomal protein S5 domain 2-like"/>
    <property type="match status" value="1"/>
</dbReference>
<dbReference type="CDD" id="cd16926">
    <property type="entry name" value="HATPase_MutL-MLH-PMS-like"/>
    <property type="match status" value="1"/>
</dbReference>
<dbReference type="Pfam" id="PF08676">
    <property type="entry name" value="MutL_C"/>
    <property type="match status" value="1"/>
</dbReference>
<dbReference type="InterPro" id="IPR042120">
    <property type="entry name" value="MutL_C_dimsub"/>
</dbReference>
<dbReference type="SMART" id="SM01340">
    <property type="entry name" value="DNA_mis_repair"/>
    <property type="match status" value="1"/>
</dbReference>
<feature type="domain" description="DNA mismatch repair protein S5" evidence="7">
    <location>
        <begin position="211"/>
        <end position="329"/>
    </location>
</feature>
<dbReference type="InterPro" id="IPR020568">
    <property type="entry name" value="Ribosomal_Su5_D2-typ_SF"/>
</dbReference>
<accession>A0ABU3NX55</accession>
<dbReference type="Pfam" id="PF13589">
    <property type="entry name" value="HATPase_c_3"/>
    <property type="match status" value="1"/>
</dbReference>
<evidence type="ECO:0000256" key="4">
    <source>
        <dbReference type="HAMAP-Rule" id="MF_00149"/>
    </source>
</evidence>
<comment type="similarity">
    <text evidence="1 4">Belongs to the DNA mismatch repair MutL/HexB family.</text>
</comment>
<sequence>MTQPVIRILDENTANKIAAGEVVERPASVVKELVENALDAYSRNIEVTIADGGVSFIRVADDGVGMSRADAELAILRHATSKIGAAEDLYSVHSLGFRGEALPSIAAVSRFSLTTRPHDADFATYVEVTGGVVSDVREAGGGAGTVVTVADLFFNTPARRKFLKSPATESGHIHDVLGKLALSHPEVSFRLVNNDRLVLATPGQGDVLAAIASLYGPKAGAELLPVSHEEEGLAVRGYVAKPTLLKSSRQWQTFIVNARVVSSRLIAKALDNAYHSLLPKSGYPLAVLNIILPADTVDVNVHPQKSEIKFSDESKLFRAVYRAVSAALTAARPEEAAGAPAFSWPRAEHRHTPAGQQGYAGNSYSPRPDGPAAQQPMWRETPLPFAAAREAIRQEEALAGADAAPLEEEVAPAAAGMSLVPLGQVDECYIVARGEGGGLYIIDQHAAHERILYERLSAASGRIPVQTLLVPVFVDLDPREALLVGENQSVFHDLGFTLEQVGPSAFRITEMPTDVPPGEARDFLHDILVLLEGRASPNAAELRHACLQTAACRAAVKAGDSLSMRQIVALLQELAATSLPYTCPHGRPAIVRFGPDDLAKLFKRT</sequence>
<dbReference type="InterPro" id="IPR038973">
    <property type="entry name" value="MutL/Mlh/Pms-like"/>
</dbReference>
<keyword evidence="8" id="KW-0378">Hydrolase</keyword>
<comment type="function">
    <text evidence="4">This protein is involved in the repair of mismatches in DNA. It is required for dam-dependent methyl-directed DNA mismatch repair. May act as a 'molecular matchmaker', a protein that promotes the formation of a stable complex between two or more DNA-binding proteins in an ATP-dependent manner without itself being part of a final effector complex.</text>
</comment>
<dbReference type="Gene3D" id="3.30.1370.100">
    <property type="entry name" value="MutL, C-terminal domain, regulatory subdomain"/>
    <property type="match status" value="1"/>
</dbReference>
<dbReference type="PROSITE" id="PS00058">
    <property type="entry name" value="DNA_MISMATCH_REPAIR_1"/>
    <property type="match status" value="1"/>
</dbReference>
<reference evidence="8 9" key="1">
    <citation type="submission" date="2023-07" db="EMBL/GenBank/DDBJ databases">
        <title>The novel representative of Negativicutes class, Anaeroselena agilis gen. nov. sp. nov.</title>
        <authorList>
            <person name="Prokofeva M.I."/>
            <person name="Elcheninov A.G."/>
            <person name="Klyukina A."/>
            <person name="Kublanov I.V."/>
            <person name="Frolov E.N."/>
            <person name="Podosokorskaya O.A."/>
        </authorList>
    </citation>
    <scope>NUCLEOTIDE SEQUENCE [LARGE SCALE GENOMIC DNA]</scope>
    <source>
        <strain evidence="8 9">4137-cl</strain>
    </source>
</reference>
<dbReference type="PANTHER" id="PTHR10073">
    <property type="entry name" value="DNA MISMATCH REPAIR PROTEIN MLH, PMS, MUTL"/>
    <property type="match status" value="1"/>
</dbReference>
<keyword evidence="2 4" id="KW-0227">DNA damage</keyword>
<dbReference type="CDD" id="cd00782">
    <property type="entry name" value="MutL_Trans"/>
    <property type="match status" value="1"/>
</dbReference>
<evidence type="ECO:0000256" key="5">
    <source>
        <dbReference type="SAM" id="MobiDB-lite"/>
    </source>
</evidence>
<comment type="caution">
    <text evidence="8">The sequence shown here is derived from an EMBL/GenBank/DDBJ whole genome shotgun (WGS) entry which is preliminary data.</text>
</comment>
<dbReference type="InterPro" id="IPR002099">
    <property type="entry name" value="MutL/Mlh/PMS"/>
</dbReference>
<dbReference type="GO" id="GO:0004519">
    <property type="term" value="F:endonuclease activity"/>
    <property type="evidence" value="ECO:0007669"/>
    <property type="project" value="UniProtKB-KW"/>
</dbReference>
<dbReference type="Pfam" id="PF01119">
    <property type="entry name" value="DNA_mis_repair"/>
    <property type="match status" value="1"/>
</dbReference>
<dbReference type="SMART" id="SM00853">
    <property type="entry name" value="MutL_C"/>
    <property type="match status" value="1"/>
</dbReference>
<dbReference type="SUPFAM" id="SSF55874">
    <property type="entry name" value="ATPase domain of HSP90 chaperone/DNA topoisomerase II/histidine kinase"/>
    <property type="match status" value="1"/>
</dbReference>
<dbReference type="InterPro" id="IPR014790">
    <property type="entry name" value="MutL_C"/>
</dbReference>
<keyword evidence="8" id="KW-0540">Nuclease</keyword>
<dbReference type="InterPro" id="IPR036890">
    <property type="entry name" value="HATPase_C_sf"/>
</dbReference>
<dbReference type="EMBL" id="JAUOZS010000001">
    <property type="protein sequence ID" value="MDT8901395.1"/>
    <property type="molecule type" value="Genomic_DNA"/>
</dbReference>
<dbReference type="RefSeq" id="WP_413779905.1">
    <property type="nucleotide sequence ID" value="NZ_JAUOZS010000001.1"/>
</dbReference>
<keyword evidence="9" id="KW-1185">Reference proteome</keyword>
<dbReference type="HAMAP" id="MF_00149">
    <property type="entry name" value="DNA_mis_repair"/>
    <property type="match status" value="1"/>
</dbReference>
<dbReference type="NCBIfam" id="TIGR00585">
    <property type="entry name" value="mutl"/>
    <property type="match status" value="1"/>
</dbReference>
<dbReference type="Gene3D" id="3.30.230.10">
    <property type="match status" value="1"/>
</dbReference>
<feature type="region of interest" description="Disordered" evidence="5">
    <location>
        <begin position="339"/>
        <end position="376"/>
    </location>
</feature>